<dbReference type="Proteomes" id="UP001215598">
    <property type="component" value="Unassembled WGS sequence"/>
</dbReference>
<keyword evidence="3" id="KW-1185">Reference proteome</keyword>
<evidence type="ECO:0000313" key="3">
    <source>
        <dbReference type="Proteomes" id="UP001215598"/>
    </source>
</evidence>
<organism evidence="1 3">
    <name type="scientific">Mycena metata</name>
    <dbReference type="NCBI Taxonomy" id="1033252"/>
    <lineage>
        <taxon>Eukaryota</taxon>
        <taxon>Fungi</taxon>
        <taxon>Dikarya</taxon>
        <taxon>Basidiomycota</taxon>
        <taxon>Agaricomycotina</taxon>
        <taxon>Agaricomycetes</taxon>
        <taxon>Agaricomycetidae</taxon>
        <taxon>Agaricales</taxon>
        <taxon>Marasmiineae</taxon>
        <taxon>Mycenaceae</taxon>
        <taxon>Mycena</taxon>
    </lineage>
</organism>
<sequence length="302" mass="33104">MAAPRLTLDPALESCPDHTSAAFQTLRGLIMAGAPAATPLTHADAANQLSDAWNKDRDARQLIWDAQVQADAAQAAADATAAAAQADTDRLAAEATAAAELAAVEAKKPKIGAFDATLTIPDFLGPRASNFAKKKLEDKEYVELWYYTREGCLDAESLRGGVEADETFGITQSGSTLSLKPLTAFKASKKVVRDEDLSWDQLSIAKTGFLAAIEDAGWPTEHRTAMATFFYRIENHPSRMQGDSHAQEILVIYQARARRSWHDMLSQNKGFNLALINDKLLETVSREFHNKLRDVKYRVVRG</sequence>
<comment type="caution">
    <text evidence="1">The sequence shown here is derived from an EMBL/GenBank/DDBJ whole genome shotgun (WGS) entry which is preliminary data.</text>
</comment>
<protein>
    <submittedName>
        <fullName evidence="1">Uncharacterized protein</fullName>
    </submittedName>
</protein>
<accession>A0AAD7MJX5</accession>
<dbReference type="AlphaFoldDB" id="A0AAD7MJX5"/>
<name>A0AAD7MJX5_9AGAR</name>
<proteinExistence type="predicted"/>
<evidence type="ECO:0000313" key="1">
    <source>
        <dbReference type="EMBL" id="KAJ7719739.1"/>
    </source>
</evidence>
<evidence type="ECO:0000313" key="2">
    <source>
        <dbReference type="EMBL" id="KAJ7772445.1"/>
    </source>
</evidence>
<reference evidence="1" key="1">
    <citation type="submission" date="2023-03" db="EMBL/GenBank/DDBJ databases">
        <title>Massive genome expansion in bonnet fungi (Mycena s.s.) driven by repeated elements and novel gene families across ecological guilds.</title>
        <authorList>
            <consortium name="Lawrence Berkeley National Laboratory"/>
            <person name="Harder C.B."/>
            <person name="Miyauchi S."/>
            <person name="Viragh M."/>
            <person name="Kuo A."/>
            <person name="Thoen E."/>
            <person name="Andreopoulos B."/>
            <person name="Lu D."/>
            <person name="Skrede I."/>
            <person name="Drula E."/>
            <person name="Henrissat B."/>
            <person name="Morin E."/>
            <person name="Kohler A."/>
            <person name="Barry K."/>
            <person name="LaButti K."/>
            <person name="Morin E."/>
            <person name="Salamov A."/>
            <person name="Lipzen A."/>
            <person name="Mereny Z."/>
            <person name="Hegedus B."/>
            <person name="Baldrian P."/>
            <person name="Stursova M."/>
            <person name="Weitz H."/>
            <person name="Taylor A."/>
            <person name="Grigoriev I.V."/>
            <person name="Nagy L.G."/>
            <person name="Martin F."/>
            <person name="Kauserud H."/>
        </authorList>
    </citation>
    <scope>NUCLEOTIDE SEQUENCE</scope>
    <source>
        <strain evidence="1">CBHHK182m</strain>
    </source>
</reference>
<gene>
    <name evidence="2" type="ORF">B0H16DRAFT_1305498</name>
    <name evidence="1" type="ORF">B0H16DRAFT_1336504</name>
</gene>
<dbReference type="EMBL" id="JARKIB010000014">
    <property type="protein sequence ID" value="KAJ7772445.1"/>
    <property type="molecule type" value="Genomic_DNA"/>
</dbReference>
<dbReference type="EMBL" id="JARKIB010000248">
    <property type="protein sequence ID" value="KAJ7719739.1"/>
    <property type="molecule type" value="Genomic_DNA"/>
</dbReference>